<dbReference type="PROSITE" id="PS00545">
    <property type="entry name" value="ALDOSE_1_EPIMERASE"/>
    <property type="match status" value="1"/>
</dbReference>
<dbReference type="InterPro" id="IPR018052">
    <property type="entry name" value="Ald1_epimerase_CS"/>
</dbReference>
<dbReference type="Pfam" id="PF01263">
    <property type="entry name" value="Aldose_epim"/>
    <property type="match status" value="1"/>
</dbReference>
<organism evidence="2 3">
    <name type="scientific">Parascedosporium putredinis</name>
    <dbReference type="NCBI Taxonomy" id="1442378"/>
    <lineage>
        <taxon>Eukaryota</taxon>
        <taxon>Fungi</taxon>
        <taxon>Dikarya</taxon>
        <taxon>Ascomycota</taxon>
        <taxon>Pezizomycotina</taxon>
        <taxon>Sordariomycetes</taxon>
        <taxon>Hypocreomycetidae</taxon>
        <taxon>Microascales</taxon>
        <taxon>Microascaceae</taxon>
        <taxon>Parascedosporium</taxon>
    </lineage>
</organism>
<accession>A0A9P1H2F7</accession>
<dbReference type="SUPFAM" id="SSF74650">
    <property type="entry name" value="Galactose mutarotase-like"/>
    <property type="match status" value="1"/>
</dbReference>
<evidence type="ECO:0000256" key="1">
    <source>
        <dbReference type="SAM" id="MobiDB-lite"/>
    </source>
</evidence>
<dbReference type="PANTHER" id="PTHR10091:SF0">
    <property type="entry name" value="GALACTOSE MUTAROTASE"/>
    <property type="match status" value="1"/>
</dbReference>
<name>A0A9P1H2F7_9PEZI</name>
<protein>
    <recommendedName>
        <fullName evidence="4">Aldose 1-epimerase</fullName>
    </recommendedName>
</protein>
<dbReference type="AlphaFoldDB" id="A0A9P1H2F7"/>
<dbReference type="GO" id="GO:0004034">
    <property type="term" value="F:aldose 1-epimerase activity"/>
    <property type="evidence" value="ECO:0007669"/>
    <property type="project" value="TreeGrafter"/>
</dbReference>
<dbReference type="InterPro" id="IPR011013">
    <property type="entry name" value="Gal_mutarotase_sf_dom"/>
</dbReference>
<evidence type="ECO:0008006" key="4">
    <source>
        <dbReference type="Google" id="ProtNLM"/>
    </source>
</evidence>
<feature type="region of interest" description="Disordered" evidence="1">
    <location>
        <begin position="434"/>
        <end position="469"/>
    </location>
</feature>
<dbReference type="GO" id="GO:0030246">
    <property type="term" value="F:carbohydrate binding"/>
    <property type="evidence" value="ECO:0007669"/>
    <property type="project" value="InterPro"/>
</dbReference>
<reference evidence="2" key="1">
    <citation type="submission" date="2022-11" db="EMBL/GenBank/DDBJ databases">
        <authorList>
            <person name="Scott C."/>
            <person name="Bruce N."/>
        </authorList>
    </citation>
    <scope>NUCLEOTIDE SEQUENCE</scope>
</reference>
<dbReference type="EMBL" id="CALLCH030000012">
    <property type="protein sequence ID" value="CAI4214697.1"/>
    <property type="molecule type" value="Genomic_DNA"/>
</dbReference>
<dbReference type="GO" id="GO:0006006">
    <property type="term" value="P:glucose metabolic process"/>
    <property type="evidence" value="ECO:0007669"/>
    <property type="project" value="TreeGrafter"/>
</dbReference>
<gene>
    <name evidence="2" type="ORF">PPNO1_LOCUS4424</name>
</gene>
<dbReference type="Proteomes" id="UP000838763">
    <property type="component" value="Unassembled WGS sequence"/>
</dbReference>
<dbReference type="PANTHER" id="PTHR10091">
    <property type="entry name" value="ALDOSE-1-EPIMERASE"/>
    <property type="match status" value="1"/>
</dbReference>
<sequence>MAMKSLSPMEDELIRSEWVSLDKESLEMVDKISKIPYFASGSEDPLWEVRFVRARIERIVGEATDYEAHNGPFLGETIGRVANRIRGATLDSLNGGKTYALSANNGPNNLHGGVVGWGKRIWQGPTPVGIRAIAGLTADGGAAVEGEAVKLTLVDGKEVTVVEIDYSAVLTGDADETVINMTNHSYFNLSGQPTIEGTVVTLASNTYLPVDEGGIPTGGPAPFPSVTANEAFTLGPVDPDIDDCFIANTDPASVPIDTRASVPLALHLSAHHPATGIHLDVLSTEPAFQFYTGKYIDVPAVEGAPARGKRAGFCLEPSRWDGRGTGVCFTAPFVTDSWLLGAATAVGVAVVGDALAELPWDRCVASQGLGAGTGVHVRVTVTVAGVPSAAALPSFAELGGRAEVFAERVCDLTVAEPVDRMSAVGWLRGAEEAQPPRVNSCSGRGRGGSTGDESGPGSGSGAEALTGVR</sequence>
<dbReference type="Gene3D" id="2.70.98.10">
    <property type="match status" value="1"/>
</dbReference>
<dbReference type="InterPro" id="IPR014718">
    <property type="entry name" value="GH-type_carb-bd"/>
</dbReference>
<proteinExistence type="predicted"/>
<evidence type="ECO:0000313" key="3">
    <source>
        <dbReference type="Proteomes" id="UP000838763"/>
    </source>
</evidence>
<dbReference type="OrthoDB" id="274691at2759"/>
<dbReference type="InterPro" id="IPR008183">
    <property type="entry name" value="Aldose_1/G6P_1-epimerase"/>
</dbReference>
<keyword evidence="3" id="KW-1185">Reference proteome</keyword>
<dbReference type="GO" id="GO:0033499">
    <property type="term" value="P:galactose catabolic process via UDP-galactose, Leloir pathway"/>
    <property type="evidence" value="ECO:0007669"/>
    <property type="project" value="TreeGrafter"/>
</dbReference>
<evidence type="ECO:0000313" key="2">
    <source>
        <dbReference type="EMBL" id="CAI4214697.1"/>
    </source>
</evidence>
<feature type="compositionally biased region" description="Gly residues" evidence="1">
    <location>
        <begin position="444"/>
        <end position="460"/>
    </location>
</feature>
<comment type="caution">
    <text evidence="2">The sequence shown here is derived from an EMBL/GenBank/DDBJ whole genome shotgun (WGS) entry which is preliminary data.</text>
</comment>